<evidence type="ECO:0000256" key="1">
    <source>
        <dbReference type="ARBA" id="ARBA00001353"/>
    </source>
</evidence>
<comment type="pathway">
    <text evidence="2">Cofactor biosynthesis; tetrahydrofolate biosynthesis; 2-amino-4-hydroxy-6-hydroxymethyl-7,8-dihydropteridine diphosphate from 7,8-dihydroneopterin triphosphate: step 3/4.</text>
</comment>
<dbReference type="GO" id="GO:0004150">
    <property type="term" value="F:dihydroneopterin aldolase activity"/>
    <property type="evidence" value="ECO:0007669"/>
    <property type="project" value="UniProtKB-EC"/>
</dbReference>
<dbReference type="PANTHER" id="PTHR42844:SF1">
    <property type="entry name" value="DIHYDRONEOPTERIN ALDOLASE 1-RELATED"/>
    <property type="match status" value="1"/>
</dbReference>
<evidence type="ECO:0000256" key="6">
    <source>
        <dbReference type="ARBA" id="ARBA00023239"/>
    </source>
</evidence>
<gene>
    <name evidence="9" type="ORF">HELGO_WM31576</name>
</gene>
<dbReference type="InterPro" id="IPR006157">
    <property type="entry name" value="FolB_dom"/>
</dbReference>
<evidence type="ECO:0000256" key="5">
    <source>
        <dbReference type="ARBA" id="ARBA00022909"/>
    </source>
</evidence>
<organism evidence="9">
    <name type="scientific">uncultured Sulfurovum sp</name>
    <dbReference type="NCBI Taxonomy" id="269237"/>
    <lineage>
        <taxon>Bacteria</taxon>
        <taxon>Pseudomonadati</taxon>
        <taxon>Campylobacterota</taxon>
        <taxon>Epsilonproteobacteria</taxon>
        <taxon>Campylobacterales</taxon>
        <taxon>Sulfurovaceae</taxon>
        <taxon>Sulfurovum</taxon>
        <taxon>environmental samples</taxon>
    </lineage>
</organism>
<dbReference type="Gene3D" id="3.30.1130.10">
    <property type="match status" value="1"/>
</dbReference>
<evidence type="ECO:0000256" key="2">
    <source>
        <dbReference type="ARBA" id="ARBA00005013"/>
    </source>
</evidence>
<dbReference type="InterPro" id="IPR043133">
    <property type="entry name" value="GTP-CH-I_C/QueF"/>
</dbReference>
<proteinExistence type="inferred from homology"/>
<name>A0A6S6S4M6_9BACT</name>
<comment type="similarity">
    <text evidence="3">Belongs to the DHNA family.</text>
</comment>
<evidence type="ECO:0000256" key="7">
    <source>
        <dbReference type="ARBA" id="ARBA00032903"/>
    </source>
</evidence>
<comment type="catalytic activity">
    <reaction evidence="1">
        <text>7,8-dihydroneopterin = 6-hydroxymethyl-7,8-dihydropterin + glycolaldehyde</text>
        <dbReference type="Rhea" id="RHEA:10540"/>
        <dbReference type="ChEBI" id="CHEBI:17001"/>
        <dbReference type="ChEBI" id="CHEBI:17071"/>
        <dbReference type="ChEBI" id="CHEBI:44841"/>
        <dbReference type="EC" id="4.1.2.25"/>
    </reaction>
</comment>
<dbReference type="SMART" id="SM00905">
    <property type="entry name" value="FolB"/>
    <property type="match status" value="1"/>
</dbReference>
<evidence type="ECO:0000313" key="9">
    <source>
        <dbReference type="EMBL" id="CAA6799838.1"/>
    </source>
</evidence>
<evidence type="ECO:0000259" key="8">
    <source>
        <dbReference type="SMART" id="SM00905"/>
    </source>
</evidence>
<dbReference type="NCBIfam" id="TIGR00526">
    <property type="entry name" value="folB_dom"/>
    <property type="match status" value="1"/>
</dbReference>
<dbReference type="EC" id="4.1.2.25" evidence="4"/>
<dbReference type="PANTHER" id="PTHR42844">
    <property type="entry name" value="DIHYDRONEOPTERIN ALDOLASE 1-RELATED"/>
    <property type="match status" value="1"/>
</dbReference>
<evidence type="ECO:0000256" key="4">
    <source>
        <dbReference type="ARBA" id="ARBA00013043"/>
    </source>
</evidence>
<evidence type="ECO:0000256" key="3">
    <source>
        <dbReference type="ARBA" id="ARBA00005708"/>
    </source>
</evidence>
<dbReference type="SUPFAM" id="SSF55620">
    <property type="entry name" value="Tetrahydrobiopterin biosynthesis enzymes-like"/>
    <property type="match status" value="1"/>
</dbReference>
<feature type="domain" description="Dihydroneopterin aldolase/epimerase" evidence="8">
    <location>
        <begin position="3"/>
        <end position="104"/>
    </location>
</feature>
<dbReference type="InterPro" id="IPR006156">
    <property type="entry name" value="Dihydroneopterin_aldolase"/>
</dbReference>
<reference evidence="9" key="1">
    <citation type="submission" date="2020-01" db="EMBL/GenBank/DDBJ databases">
        <authorList>
            <person name="Meier V. D."/>
            <person name="Meier V D."/>
        </authorList>
    </citation>
    <scope>NUCLEOTIDE SEQUENCE</scope>
    <source>
        <strain evidence="9">HLG_WM_MAG_03</strain>
    </source>
</reference>
<protein>
    <recommendedName>
        <fullName evidence="4">dihydroneopterin aldolase</fullName>
        <ecNumber evidence="4">4.1.2.25</ecNumber>
    </recommendedName>
    <alternativeName>
        <fullName evidence="7">7,8-dihydroneopterin aldolase</fullName>
    </alternativeName>
</protein>
<keyword evidence="5" id="KW-0289">Folate biosynthesis</keyword>
<dbReference type="AlphaFoldDB" id="A0A6S6S4M6"/>
<accession>A0A6S6S4M6</accession>
<dbReference type="EMBL" id="CACVAR010000058">
    <property type="protein sequence ID" value="CAA6799838.1"/>
    <property type="molecule type" value="Genomic_DNA"/>
</dbReference>
<sequence length="109" mass="12553">MTIHIEALTFECIIGILDFERITAQKVVISLQIDYEYVNNNFINYADIISLVERDMIKNKYLLLETALNNLASKLLLEYSQIQTLQLKIMKPDIISNAKVSLSHTFTSK</sequence>
<dbReference type="GO" id="GO:0005737">
    <property type="term" value="C:cytoplasm"/>
    <property type="evidence" value="ECO:0007669"/>
    <property type="project" value="TreeGrafter"/>
</dbReference>
<keyword evidence="6" id="KW-0456">Lyase</keyword>
<dbReference type="Pfam" id="PF02152">
    <property type="entry name" value="FolB"/>
    <property type="match status" value="1"/>
</dbReference>
<dbReference type="GO" id="GO:0046656">
    <property type="term" value="P:folic acid biosynthetic process"/>
    <property type="evidence" value="ECO:0007669"/>
    <property type="project" value="UniProtKB-KW"/>
</dbReference>